<sequence>MKILRRKAVCEKLGGINDVTLWRITRDDPTFPVCIQINKRVVGWLEHEIDTWLGQKAAAARTASNNAVHP</sequence>
<proteinExistence type="predicted"/>
<dbReference type="Pfam" id="PF05930">
    <property type="entry name" value="Phage_AlpA"/>
    <property type="match status" value="1"/>
</dbReference>
<dbReference type="KEGG" id="sdf:ACG33_02670"/>
<dbReference type="EMBL" id="CP011971">
    <property type="protein sequence ID" value="AMN46029.1"/>
    <property type="molecule type" value="Genomic_DNA"/>
</dbReference>
<reference evidence="1 2" key="1">
    <citation type="submission" date="2015-06" db="EMBL/GenBank/DDBJ databases">
        <title>A Comprehensive Approach to Explore the Metabolic and Phylogenetic Diversity of Bacterial Steroid Degradation in the Environment: Testosterone as an Example.</title>
        <authorList>
            <person name="Yang F.-C."/>
            <person name="Chen Y.-L."/>
            <person name="Yu C.-P."/>
            <person name="Tang S.-L."/>
            <person name="Wang P.-H."/>
            <person name="Ismail W."/>
            <person name="Wang C.-H."/>
            <person name="Yang C.-Y."/>
            <person name="Chiang Y.-R."/>
        </authorList>
    </citation>
    <scope>NUCLEOTIDE SEQUENCE [LARGE SCALE GENOMIC DNA]</scope>
    <source>
        <strain evidence="1 2">DSM 18526</strain>
    </source>
</reference>
<dbReference type="RefSeq" id="WP_017245590.1">
    <property type="nucleotide sequence ID" value="NZ_CP011971.1"/>
</dbReference>
<dbReference type="Proteomes" id="UP000070250">
    <property type="component" value="Chromosome"/>
</dbReference>
<name>A0A127F922_STEDE</name>
<dbReference type="AlphaFoldDB" id="A0A127F922"/>
<keyword evidence="2" id="KW-1185">Reference proteome</keyword>
<dbReference type="PATRIC" id="fig|465721.4.peg.578"/>
<protein>
    <submittedName>
        <fullName evidence="1">AlpA family transcriptional regulator</fullName>
    </submittedName>
</protein>
<evidence type="ECO:0000313" key="2">
    <source>
        <dbReference type="Proteomes" id="UP000070250"/>
    </source>
</evidence>
<dbReference type="InterPro" id="IPR010260">
    <property type="entry name" value="AlpA"/>
</dbReference>
<evidence type="ECO:0000313" key="1">
    <source>
        <dbReference type="EMBL" id="AMN46029.1"/>
    </source>
</evidence>
<gene>
    <name evidence="1" type="ORF">ACG33_02670</name>
</gene>
<dbReference type="OrthoDB" id="8455288at2"/>
<organism evidence="1 2">
    <name type="scientific">Steroidobacter denitrificans</name>
    <dbReference type="NCBI Taxonomy" id="465721"/>
    <lineage>
        <taxon>Bacteria</taxon>
        <taxon>Pseudomonadati</taxon>
        <taxon>Pseudomonadota</taxon>
        <taxon>Gammaproteobacteria</taxon>
        <taxon>Steroidobacterales</taxon>
        <taxon>Steroidobacteraceae</taxon>
        <taxon>Steroidobacter</taxon>
    </lineage>
</organism>
<accession>A0A127F922</accession>